<dbReference type="InterPro" id="IPR053018">
    <property type="entry name" value="Elsinochrome_Biosynth-Asso"/>
</dbReference>
<feature type="transmembrane region" description="Helical" evidence="1">
    <location>
        <begin position="139"/>
        <end position="163"/>
    </location>
</feature>
<name>A0A6G1JLY0_9PLEO</name>
<feature type="transmembrane region" description="Helical" evidence="1">
    <location>
        <begin position="45"/>
        <end position="67"/>
    </location>
</feature>
<dbReference type="Proteomes" id="UP000799291">
    <property type="component" value="Unassembled WGS sequence"/>
</dbReference>
<dbReference type="EMBL" id="MU005569">
    <property type="protein sequence ID" value="KAF2691577.1"/>
    <property type="molecule type" value="Genomic_DNA"/>
</dbReference>
<keyword evidence="1" id="KW-0472">Membrane</keyword>
<gene>
    <name evidence="2" type="ORF">K458DRAFT_398025</name>
</gene>
<protein>
    <submittedName>
        <fullName evidence="2">Uncharacterized protein</fullName>
    </submittedName>
</protein>
<keyword evidence="1" id="KW-0812">Transmembrane</keyword>
<evidence type="ECO:0000256" key="1">
    <source>
        <dbReference type="SAM" id="Phobius"/>
    </source>
</evidence>
<dbReference type="AlphaFoldDB" id="A0A6G1JLY0"/>
<keyword evidence="1" id="KW-1133">Transmembrane helix</keyword>
<feature type="transmembrane region" description="Helical" evidence="1">
    <location>
        <begin position="175"/>
        <end position="193"/>
    </location>
</feature>
<feature type="transmembrane region" description="Helical" evidence="1">
    <location>
        <begin position="219"/>
        <end position="238"/>
    </location>
</feature>
<dbReference type="PANTHER" id="PTHR37577:SF1">
    <property type="entry name" value="INTEGRAL MEMBRANE PROTEIN"/>
    <property type="match status" value="1"/>
</dbReference>
<dbReference type="PANTHER" id="PTHR37577">
    <property type="entry name" value="INTEGRAL MEMBRANE PROTEIN"/>
    <property type="match status" value="1"/>
</dbReference>
<feature type="transmembrane region" description="Helical" evidence="1">
    <location>
        <begin position="474"/>
        <end position="491"/>
    </location>
</feature>
<feature type="transmembrane region" description="Helical" evidence="1">
    <location>
        <begin position="314"/>
        <end position="333"/>
    </location>
</feature>
<feature type="transmembrane region" description="Helical" evidence="1">
    <location>
        <begin position="447"/>
        <end position="468"/>
    </location>
</feature>
<feature type="transmembrane region" description="Helical" evidence="1">
    <location>
        <begin position="353"/>
        <end position="371"/>
    </location>
</feature>
<accession>A0A6G1JLY0</accession>
<organism evidence="2 3">
    <name type="scientific">Lentithecium fluviatile CBS 122367</name>
    <dbReference type="NCBI Taxonomy" id="1168545"/>
    <lineage>
        <taxon>Eukaryota</taxon>
        <taxon>Fungi</taxon>
        <taxon>Dikarya</taxon>
        <taxon>Ascomycota</taxon>
        <taxon>Pezizomycotina</taxon>
        <taxon>Dothideomycetes</taxon>
        <taxon>Pleosporomycetidae</taxon>
        <taxon>Pleosporales</taxon>
        <taxon>Massarineae</taxon>
        <taxon>Lentitheciaceae</taxon>
        <taxon>Lentithecium</taxon>
    </lineage>
</organism>
<evidence type="ECO:0000313" key="3">
    <source>
        <dbReference type="Proteomes" id="UP000799291"/>
    </source>
</evidence>
<evidence type="ECO:0000313" key="2">
    <source>
        <dbReference type="EMBL" id="KAF2691577.1"/>
    </source>
</evidence>
<proteinExistence type="predicted"/>
<reference evidence="2" key="1">
    <citation type="journal article" date="2020" name="Stud. Mycol.">
        <title>101 Dothideomycetes genomes: a test case for predicting lifestyles and emergence of pathogens.</title>
        <authorList>
            <person name="Haridas S."/>
            <person name="Albert R."/>
            <person name="Binder M."/>
            <person name="Bloem J."/>
            <person name="Labutti K."/>
            <person name="Salamov A."/>
            <person name="Andreopoulos B."/>
            <person name="Baker S."/>
            <person name="Barry K."/>
            <person name="Bills G."/>
            <person name="Bluhm B."/>
            <person name="Cannon C."/>
            <person name="Castanera R."/>
            <person name="Culley D."/>
            <person name="Daum C."/>
            <person name="Ezra D."/>
            <person name="Gonzalez J."/>
            <person name="Henrissat B."/>
            <person name="Kuo A."/>
            <person name="Liang C."/>
            <person name="Lipzen A."/>
            <person name="Lutzoni F."/>
            <person name="Magnuson J."/>
            <person name="Mondo S."/>
            <person name="Nolan M."/>
            <person name="Ohm R."/>
            <person name="Pangilinan J."/>
            <person name="Park H.-J."/>
            <person name="Ramirez L."/>
            <person name="Alfaro M."/>
            <person name="Sun H."/>
            <person name="Tritt A."/>
            <person name="Yoshinaga Y."/>
            <person name="Zwiers L.-H."/>
            <person name="Turgeon B."/>
            <person name="Goodwin S."/>
            <person name="Spatafora J."/>
            <person name="Crous P."/>
            <person name="Grigoriev I."/>
        </authorList>
    </citation>
    <scope>NUCLEOTIDE SEQUENCE</scope>
    <source>
        <strain evidence="2">CBS 122367</strain>
    </source>
</reference>
<dbReference type="OrthoDB" id="5427664at2759"/>
<sequence>MAATFSSGSISFPFDRPADNETFVYFGRTYNCTIDNTVDPDVAGIGVIISFLASAAISFVAILVGYFQNTLPGFPKHPMDSALKGRVCRLILRRKYDDTLASEEAQEAFQNFILALSDQQLVTGLAVLVSAYLKADITLYSFQVVSALAWFSSVIHLATLVVLKKYLRENPGVRYVRIAVMLAIAGLLLASQIQSSGKYQYAPWSAMHCVRDKSTPPDVLSLAFITIWLFFAFTNRIVDICTTGHISTSRSWPFEKIMSLLSAEEGTGRTSEDILRNSKWVKSPQKTLTARFGTTLVLLDFVWREFAGSFAWEIAWLIFAFAYGLVSTIVAWSSCAQLDNELGTCWGSVLEMGFGQMVPLILLLLPFFGLLEFKGSQNKSISAHNDATEVVTDVELQTTAHVLSNTASGVDNNRPLGQSVEGERIYRDIKFIQEGGDPYETRTVQSFLAVVALYCIAILAASGTFSALNGTVNGFLVSAALVLCIYIYGLLDEVSEIVRVWKKKGRNRASQ</sequence>
<keyword evidence="3" id="KW-1185">Reference proteome</keyword>